<accession>A0A1I4K453</accession>
<dbReference type="RefSeq" id="WP_139222738.1">
    <property type="nucleotide sequence ID" value="NZ_FOTF01000058.1"/>
</dbReference>
<keyword evidence="3" id="KW-0732">Signal</keyword>
<dbReference type="InterPro" id="IPR011990">
    <property type="entry name" value="TPR-like_helical_dom_sf"/>
</dbReference>
<dbReference type="Gene3D" id="1.25.40.10">
    <property type="entry name" value="Tetratricopeptide repeat domain"/>
    <property type="match status" value="3"/>
</dbReference>
<gene>
    <name evidence="4" type="ORF">SAMN04488004_1585</name>
</gene>
<feature type="non-terminal residue" evidence="4">
    <location>
        <position position="481"/>
    </location>
</feature>
<evidence type="ECO:0000256" key="2">
    <source>
        <dbReference type="ARBA" id="ARBA00022803"/>
    </source>
</evidence>
<evidence type="ECO:0000313" key="4">
    <source>
        <dbReference type="EMBL" id="SFL73459.1"/>
    </source>
</evidence>
<reference evidence="5" key="1">
    <citation type="submission" date="2016-10" db="EMBL/GenBank/DDBJ databases">
        <authorList>
            <person name="Varghese N."/>
            <person name="Submissions S."/>
        </authorList>
    </citation>
    <scope>NUCLEOTIDE SEQUENCE [LARGE SCALE GENOMIC DNA]</scope>
    <source>
        <strain evidence="5">DSM 16199</strain>
    </source>
</reference>
<evidence type="ECO:0000313" key="5">
    <source>
        <dbReference type="Proteomes" id="UP000199550"/>
    </source>
</evidence>
<feature type="chain" id="PRO_5011710676" evidence="3">
    <location>
        <begin position="34"/>
        <end position="481"/>
    </location>
</feature>
<dbReference type="InterPro" id="IPR051012">
    <property type="entry name" value="CellSynth/LPSAsmb/PSIAsmb"/>
</dbReference>
<keyword evidence="2" id="KW-0802">TPR repeat</keyword>
<dbReference type="Proteomes" id="UP000199550">
    <property type="component" value="Unassembled WGS sequence"/>
</dbReference>
<evidence type="ECO:0000256" key="1">
    <source>
        <dbReference type="ARBA" id="ARBA00022737"/>
    </source>
</evidence>
<dbReference type="Pfam" id="PF14559">
    <property type="entry name" value="TPR_19"/>
    <property type="match status" value="1"/>
</dbReference>
<proteinExistence type="predicted"/>
<dbReference type="AlphaFoldDB" id="A0A1I4K453"/>
<dbReference type="STRING" id="195913.SAMN04488004_1585"/>
<keyword evidence="1" id="KW-0677">Repeat</keyword>
<dbReference type="EMBL" id="FOTF01000058">
    <property type="protein sequence ID" value="SFL73459.1"/>
    <property type="molecule type" value="Genomic_DNA"/>
</dbReference>
<dbReference type="PANTHER" id="PTHR45586:SF1">
    <property type="entry name" value="LIPOPOLYSACCHARIDE ASSEMBLY PROTEIN B"/>
    <property type="match status" value="1"/>
</dbReference>
<name>A0A1I4K453_9RHOB</name>
<dbReference type="OrthoDB" id="7637125at2"/>
<dbReference type="Pfam" id="PF13432">
    <property type="entry name" value="TPR_16"/>
    <property type="match status" value="1"/>
</dbReference>
<keyword evidence="5" id="KW-1185">Reference proteome</keyword>
<evidence type="ECO:0000256" key="3">
    <source>
        <dbReference type="SAM" id="SignalP"/>
    </source>
</evidence>
<dbReference type="SUPFAM" id="SSF48452">
    <property type="entry name" value="TPR-like"/>
    <property type="match status" value="2"/>
</dbReference>
<feature type="signal peptide" evidence="3">
    <location>
        <begin position="1"/>
        <end position="33"/>
    </location>
</feature>
<protein>
    <submittedName>
        <fullName evidence="4">Tetratricopeptide repeat-containing protein</fullName>
    </submittedName>
</protein>
<dbReference type="PANTHER" id="PTHR45586">
    <property type="entry name" value="TPR REPEAT-CONTAINING PROTEIN PA4667"/>
    <property type="match status" value="1"/>
</dbReference>
<organism evidence="4 5">
    <name type="scientific">Loktanella salsilacus</name>
    <dbReference type="NCBI Taxonomy" id="195913"/>
    <lineage>
        <taxon>Bacteria</taxon>
        <taxon>Pseudomonadati</taxon>
        <taxon>Pseudomonadota</taxon>
        <taxon>Alphaproteobacteria</taxon>
        <taxon>Rhodobacterales</taxon>
        <taxon>Roseobacteraceae</taxon>
        <taxon>Loktanella</taxon>
    </lineage>
</organism>
<sequence>MPLPIRPLSPVHCAAARLPRLLWAALMVTGALALTGCKTSQDRAEDYYHSAQTLLEAGDEERAMLEFRNVFANNGFHKEARLAYADLLQTRGDITEAYAQYLRVVEQYPDTLDARLPLAQIAIDRGDWSEAARHTSAALKAAPADPAAQSLDLVLQYQHAIVDDNADAIAAAAQDARARLAQADAAQPGRAQLVRIDLDERMRLGDLAGALASADAALIAEPEALDLHLIRAQLLVQTGDLPAIGPQLEAMSQLFPDNADVRQNLLRWYVSQNDTGGAAAYLRQLAGPVTNTDVGAHLTVVSFLRGASGVDAARAELIALQGANADTPQGRLYAGTLAALDFETGKTEDGIAQMRAVLAQDTGSALSDDTRKLQIMLAQMLAQSGDRTGAQDITAAVLAQDPGHIEALKLQAAWLIDDDRIGDAIVALRTALGQNPQDSGTLTLMAQAHERDGDLALAGERLALAVQVSNSAPDETLRYVA</sequence>